<feature type="compositionally biased region" description="Polar residues" evidence="1">
    <location>
        <begin position="35"/>
        <end position="45"/>
    </location>
</feature>
<feature type="compositionally biased region" description="Basic and acidic residues" evidence="1">
    <location>
        <begin position="47"/>
        <end position="60"/>
    </location>
</feature>
<evidence type="ECO:0000313" key="3">
    <source>
        <dbReference type="Proteomes" id="UP000799778"/>
    </source>
</evidence>
<proteinExistence type="predicted"/>
<feature type="region of interest" description="Disordered" evidence="1">
    <location>
        <begin position="1"/>
        <end position="104"/>
    </location>
</feature>
<dbReference type="GeneID" id="54290993"/>
<dbReference type="Proteomes" id="UP000799778">
    <property type="component" value="Unassembled WGS sequence"/>
</dbReference>
<gene>
    <name evidence="2" type="ORF">BU24DRAFT_489041</name>
</gene>
<accession>A0A6A5Y1C2</accession>
<sequence length="170" mass="19785">MQPQHKHSRRRRTSETQGTQREISEYDAGKRESAGEQSESNQNRPYYNDHEARTDGEHSNTYDASKSSHKAYEWRAVTRSWGQAESNTSDTRSRNAPDYNYHHLSSNNQQAAHTYQEHHHQPKRHHPSLADLHQMNDNVALVGAIDSWLHEDKRQGPWDGVGHIKVKRKE</sequence>
<dbReference type="AlphaFoldDB" id="A0A6A5Y1C2"/>
<feature type="compositionally biased region" description="Basic and acidic residues" evidence="1">
    <location>
        <begin position="22"/>
        <end position="34"/>
    </location>
</feature>
<organism evidence="2 3">
    <name type="scientific">Aaosphaeria arxii CBS 175.79</name>
    <dbReference type="NCBI Taxonomy" id="1450172"/>
    <lineage>
        <taxon>Eukaryota</taxon>
        <taxon>Fungi</taxon>
        <taxon>Dikarya</taxon>
        <taxon>Ascomycota</taxon>
        <taxon>Pezizomycotina</taxon>
        <taxon>Dothideomycetes</taxon>
        <taxon>Pleosporomycetidae</taxon>
        <taxon>Pleosporales</taxon>
        <taxon>Pleosporales incertae sedis</taxon>
        <taxon>Aaosphaeria</taxon>
    </lineage>
</organism>
<keyword evidence="3" id="KW-1185">Reference proteome</keyword>
<reference evidence="2" key="1">
    <citation type="journal article" date="2020" name="Stud. Mycol.">
        <title>101 Dothideomycetes genomes: a test case for predicting lifestyles and emergence of pathogens.</title>
        <authorList>
            <person name="Haridas S."/>
            <person name="Albert R."/>
            <person name="Binder M."/>
            <person name="Bloem J."/>
            <person name="Labutti K."/>
            <person name="Salamov A."/>
            <person name="Andreopoulos B."/>
            <person name="Baker S."/>
            <person name="Barry K."/>
            <person name="Bills G."/>
            <person name="Bluhm B."/>
            <person name="Cannon C."/>
            <person name="Castanera R."/>
            <person name="Culley D."/>
            <person name="Daum C."/>
            <person name="Ezra D."/>
            <person name="Gonzalez J."/>
            <person name="Henrissat B."/>
            <person name="Kuo A."/>
            <person name="Liang C."/>
            <person name="Lipzen A."/>
            <person name="Lutzoni F."/>
            <person name="Magnuson J."/>
            <person name="Mondo S."/>
            <person name="Nolan M."/>
            <person name="Ohm R."/>
            <person name="Pangilinan J."/>
            <person name="Park H.-J."/>
            <person name="Ramirez L."/>
            <person name="Alfaro M."/>
            <person name="Sun H."/>
            <person name="Tritt A."/>
            <person name="Yoshinaga Y."/>
            <person name="Zwiers L.-H."/>
            <person name="Turgeon B."/>
            <person name="Goodwin S."/>
            <person name="Spatafora J."/>
            <person name="Crous P."/>
            <person name="Grigoriev I."/>
        </authorList>
    </citation>
    <scope>NUCLEOTIDE SEQUENCE</scope>
    <source>
        <strain evidence="2">CBS 175.79</strain>
    </source>
</reference>
<evidence type="ECO:0000313" key="2">
    <source>
        <dbReference type="EMBL" id="KAF2018993.1"/>
    </source>
</evidence>
<feature type="compositionally biased region" description="Polar residues" evidence="1">
    <location>
        <begin position="80"/>
        <end position="90"/>
    </location>
</feature>
<evidence type="ECO:0000256" key="1">
    <source>
        <dbReference type="SAM" id="MobiDB-lite"/>
    </source>
</evidence>
<dbReference type="EMBL" id="ML978067">
    <property type="protein sequence ID" value="KAF2018993.1"/>
    <property type="molecule type" value="Genomic_DNA"/>
</dbReference>
<protein>
    <submittedName>
        <fullName evidence="2">Uncharacterized protein</fullName>
    </submittedName>
</protein>
<name>A0A6A5Y1C2_9PLEO</name>
<feature type="compositionally biased region" description="Basic residues" evidence="1">
    <location>
        <begin position="1"/>
        <end position="12"/>
    </location>
</feature>
<dbReference type="RefSeq" id="XP_033387332.1">
    <property type="nucleotide sequence ID" value="XM_033533596.1"/>
</dbReference>